<dbReference type="AlphaFoldDB" id="A0A0D0EBF6"/>
<organism evidence="1 2">
    <name type="scientific">Paxillus rubicundulus Ve08.2h10</name>
    <dbReference type="NCBI Taxonomy" id="930991"/>
    <lineage>
        <taxon>Eukaryota</taxon>
        <taxon>Fungi</taxon>
        <taxon>Dikarya</taxon>
        <taxon>Basidiomycota</taxon>
        <taxon>Agaricomycotina</taxon>
        <taxon>Agaricomycetes</taxon>
        <taxon>Agaricomycetidae</taxon>
        <taxon>Boletales</taxon>
        <taxon>Paxilineae</taxon>
        <taxon>Paxillaceae</taxon>
        <taxon>Paxillus</taxon>
    </lineage>
</organism>
<feature type="non-terminal residue" evidence="1">
    <location>
        <position position="251"/>
    </location>
</feature>
<keyword evidence="2" id="KW-1185">Reference proteome</keyword>
<dbReference type="OrthoDB" id="3259848at2759"/>
<sequence length="251" mass="27869">STLADACQYIPLTLFTNINTKHLHREGLTLKKVKSYINDVIHHLLDLPQFESEDGMDSFTWQEAWLHYLVWLADAAQLVIYDHWKWHYTMLLKDKVICDNFKAILTFDINIMTLSKMSFVSSPHETSVTLLHPTMSCTILLAKMSSVPARAKILPFGNILSPLTHIPSPSPSTSSASTLSTVSQTARKRLQQKANNCLLSTLEVILPITPTIPPSASPFTSPIQGKPPRVLPLLPNTSVLSLVSLPMAPSC</sequence>
<dbReference type="STRING" id="930991.A0A0D0EBF6"/>
<reference evidence="2" key="2">
    <citation type="submission" date="2015-01" db="EMBL/GenBank/DDBJ databases">
        <title>Evolutionary Origins and Diversification of the Mycorrhizal Mutualists.</title>
        <authorList>
            <consortium name="DOE Joint Genome Institute"/>
            <consortium name="Mycorrhizal Genomics Consortium"/>
            <person name="Kohler A."/>
            <person name="Kuo A."/>
            <person name="Nagy L.G."/>
            <person name="Floudas D."/>
            <person name="Copeland A."/>
            <person name="Barry K.W."/>
            <person name="Cichocki N."/>
            <person name="Veneault-Fourrey C."/>
            <person name="LaButti K."/>
            <person name="Lindquist E.A."/>
            <person name="Lipzen A."/>
            <person name="Lundell T."/>
            <person name="Morin E."/>
            <person name="Murat C."/>
            <person name="Riley R."/>
            <person name="Ohm R."/>
            <person name="Sun H."/>
            <person name="Tunlid A."/>
            <person name="Henrissat B."/>
            <person name="Grigoriev I.V."/>
            <person name="Hibbett D.S."/>
            <person name="Martin F."/>
        </authorList>
    </citation>
    <scope>NUCLEOTIDE SEQUENCE [LARGE SCALE GENOMIC DNA]</scope>
    <source>
        <strain evidence="2">Ve08.2h10</strain>
    </source>
</reference>
<protein>
    <submittedName>
        <fullName evidence="1">Uncharacterized protein</fullName>
    </submittedName>
</protein>
<evidence type="ECO:0000313" key="1">
    <source>
        <dbReference type="EMBL" id="KIK97535.1"/>
    </source>
</evidence>
<accession>A0A0D0EBF6</accession>
<proteinExistence type="predicted"/>
<dbReference type="Proteomes" id="UP000054538">
    <property type="component" value="Unassembled WGS sequence"/>
</dbReference>
<dbReference type="HOGENOM" id="CLU_1109258_0_0_1"/>
<dbReference type="EMBL" id="KN824931">
    <property type="protein sequence ID" value="KIK97535.1"/>
    <property type="molecule type" value="Genomic_DNA"/>
</dbReference>
<dbReference type="InParanoid" id="A0A0D0EBF6"/>
<gene>
    <name evidence="1" type="ORF">PAXRUDRAFT_764041</name>
</gene>
<name>A0A0D0EBF6_9AGAM</name>
<reference evidence="1 2" key="1">
    <citation type="submission" date="2014-04" db="EMBL/GenBank/DDBJ databases">
        <authorList>
            <consortium name="DOE Joint Genome Institute"/>
            <person name="Kuo A."/>
            <person name="Kohler A."/>
            <person name="Jargeat P."/>
            <person name="Nagy L.G."/>
            <person name="Floudas D."/>
            <person name="Copeland A."/>
            <person name="Barry K.W."/>
            <person name="Cichocki N."/>
            <person name="Veneault-Fourrey C."/>
            <person name="LaButti K."/>
            <person name="Lindquist E.A."/>
            <person name="Lipzen A."/>
            <person name="Lundell T."/>
            <person name="Morin E."/>
            <person name="Murat C."/>
            <person name="Sun H."/>
            <person name="Tunlid A."/>
            <person name="Henrissat B."/>
            <person name="Grigoriev I.V."/>
            <person name="Hibbett D.S."/>
            <person name="Martin F."/>
            <person name="Nordberg H.P."/>
            <person name="Cantor M.N."/>
            <person name="Hua S.X."/>
        </authorList>
    </citation>
    <scope>NUCLEOTIDE SEQUENCE [LARGE SCALE GENOMIC DNA]</scope>
    <source>
        <strain evidence="1 2">Ve08.2h10</strain>
    </source>
</reference>
<evidence type="ECO:0000313" key="2">
    <source>
        <dbReference type="Proteomes" id="UP000054538"/>
    </source>
</evidence>
<feature type="non-terminal residue" evidence="1">
    <location>
        <position position="1"/>
    </location>
</feature>